<evidence type="ECO:0000313" key="2">
    <source>
        <dbReference type="Proteomes" id="UP001147653"/>
    </source>
</evidence>
<dbReference type="Proteomes" id="UP001147653">
    <property type="component" value="Unassembled WGS sequence"/>
</dbReference>
<comment type="caution">
    <text evidence="1">The sequence shown here is derived from an EMBL/GenBank/DDBJ whole genome shotgun (WGS) entry which is preliminary data.</text>
</comment>
<dbReference type="AlphaFoldDB" id="A0A9X3SBV7"/>
<organism evidence="1 2">
    <name type="scientific">Solirubrobacter phytolaccae</name>
    <dbReference type="NCBI Taxonomy" id="1404360"/>
    <lineage>
        <taxon>Bacteria</taxon>
        <taxon>Bacillati</taxon>
        <taxon>Actinomycetota</taxon>
        <taxon>Thermoleophilia</taxon>
        <taxon>Solirubrobacterales</taxon>
        <taxon>Solirubrobacteraceae</taxon>
        <taxon>Solirubrobacter</taxon>
    </lineage>
</organism>
<accession>A0A9X3SBV7</accession>
<keyword evidence="2" id="KW-1185">Reference proteome</keyword>
<gene>
    <name evidence="1" type="ORF">OJ997_32665</name>
</gene>
<protein>
    <submittedName>
        <fullName evidence="1">Uncharacterized protein</fullName>
    </submittedName>
</protein>
<proteinExistence type="predicted"/>
<name>A0A9X3SBV7_9ACTN</name>
<reference evidence="1" key="1">
    <citation type="submission" date="2022-10" db="EMBL/GenBank/DDBJ databases">
        <title>The WGS of Solirubrobacter phytolaccae KCTC 29190.</title>
        <authorList>
            <person name="Jiang Z."/>
        </authorList>
    </citation>
    <scope>NUCLEOTIDE SEQUENCE</scope>
    <source>
        <strain evidence="1">KCTC 29190</strain>
    </source>
</reference>
<dbReference type="SUPFAM" id="SSF50956">
    <property type="entry name" value="Thermostable phytase (3-phytase)"/>
    <property type="match status" value="1"/>
</dbReference>
<dbReference type="EMBL" id="JAPDDP010000098">
    <property type="protein sequence ID" value="MDA0185103.1"/>
    <property type="molecule type" value="Genomic_DNA"/>
</dbReference>
<sequence length="386" mass="40478">MLLDGMTLAVAAATAWSQPITFPGWPDFGPIPRTAIATDGHHYTAWEDAQGALLASADGAAPERLADRSDDYVAAAAPGRAAVAYSRGAGAFIAVRGEPQRRLVKGGVEDIALAADPRGGWVFVAQSKHHVLAFSLDRRGRTVRRQDLGNGAIEDWGRQSRVLTVTPSGRAYLAMYGPPPRPLLVVQRRHGGPWAKPVRVPGQPERQADYTDLSVVAAGERVAIGALTPTSCGDVGCAGFPLIGGPTEPLHGPRLTKPNRVFAPAVAPGVLVYQQKTGKKSFSRSAPVVAVAGGRGQRLTGAPAAEPVPLPLSGGRTLVLWTTAKGWGAALAHADGRFRSISAPPGPPTGRFHTADTDRDVQSAGRYAIAAWGAEGLVHISVRRFP</sequence>
<evidence type="ECO:0000313" key="1">
    <source>
        <dbReference type="EMBL" id="MDA0185103.1"/>
    </source>
</evidence>
<dbReference type="RefSeq" id="WP_270029584.1">
    <property type="nucleotide sequence ID" value="NZ_JAPDDP010000098.1"/>
</dbReference>